<evidence type="ECO:0000313" key="2">
    <source>
        <dbReference type="Proteomes" id="UP000789366"/>
    </source>
</evidence>
<gene>
    <name evidence="1" type="ORF">SPELUC_LOCUS15309</name>
</gene>
<keyword evidence="2" id="KW-1185">Reference proteome</keyword>
<reference evidence="1" key="1">
    <citation type="submission" date="2021-06" db="EMBL/GenBank/DDBJ databases">
        <authorList>
            <person name="Kallberg Y."/>
            <person name="Tangrot J."/>
            <person name="Rosling A."/>
        </authorList>
    </citation>
    <scope>NUCLEOTIDE SEQUENCE</scope>
    <source>
        <strain evidence="1">28 12/20/2015</strain>
    </source>
</reference>
<sequence length="54" mass="6078">ISLKVLDIISSESSNNPLVNYKNANNRSIKLVTIELDQTTELHVETKPDNIQNL</sequence>
<proteinExistence type="predicted"/>
<feature type="non-terminal residue" evidence="1">
    <location>
        <position position="1"/>
    </location>
</feature>
<name>A0ACA9QT27_9GLOM</name>
<accession>A0ACA9QT27</accession>
<protein>
    <submittedName>
        <fullName evidence="1">9265_t:CDS:1</fullName>
    </submittedName>
</protein>
<dbReference type="Proteomes" id="UP000789366">
    <property type="component" value="Unassembled WGS sequence"/>
</dbReference>
<comment type="caution">
    <text evidence="1">The sequence shown here is derived from an EMBL/GenBank/DDBJ whole genome shotgun (WGS) entry which is preliminary data.</text>
</comment>
<dbReference type="EMBL" id="CAJVPW010049851">
    <property type="protein sequence ID" value="CAG8763794.1"/>
    <property type="molecule type" value="Genomic_DNA"/>
</dbReference>
<evidence type="ECO:0000313" key="1">
    <source>
        <dbReference type="EMBL" id="CAG8763794.1"/>
    </source>
</evidence>
<organism evidence="1 2">
    <name type="scientific">Cetraspora pellucida</name>
    <dbReference type="NCBI Taxonomy" id="1433469"/>
    <lineage>
        <taxon>Eukaryota</taxon>
        <taxon>Fungi</taxon>
        <taxon>Fungi incertae sedis</taxon>
        <taxon>Mucoromycota</taxon>
        <taxon>Glomeromycotina</taxon>
        <taxon>Glomeromycetes</taxon>
        <taxon>Diversisporales</taxon>
        <taxon>Gigasporaceae</taxon>
        <taxon>Cetraspora</taxon>
    </lineage>
</organism>